<dbReference type="AlphaFoldDB" id="F4QKC3"/>
<proteinExistence type="predicted"/>
<dbReference type="EMBL" id="GL883077">
    <property type="protein sequence ID" value="EGF93301.1"/>
    <property type="molecule type" value="Genomic_DNA"/>
</dbReference>
<organism evidence="1 2">
    <name type="scientific">Asticcacaulis biprosthecium C19</name>
    <dbReference type="NCBI Taxonomy" id="715226"/>
    <lineage>
        <taxon>Bacteria</taxon>
        <taxon>Pseudomonadati</taxon>
        <taxon>Pseudomonadota</taxon>
        <taxon>Alphaproteobacteria</taxon>
        <taxon>Caulobacterales</taxon>
        <taxon>Caulobacteraceae</taxon>
        <taxon>Asticcacaulis</taxon>
    </lineage>
</organism>
<evidence type="ECO:0000313" key="1">
    <source>
        <dbReference type="EMBL" id="EGF93301.1"/>
    </source>
</evidence>
<dbReference type="HOGENOM" id="CLU_2986578_0_0_5"/>
<name>F4QKC3_9CAUL</name>
<gene>
    <name evidence="1" type="ORF">ABI_17400</name>
</gene>
<protein>
    <submittedName>
        <fullName evidence="1">Uncharacterized protein</fullName>
    </submittedName>
</protein>
<sequence>MGLAQKGAPVPGWQTHGLVSILGRRAGVRPCNRCASLRRCREGRFCPARWALAAITG</sequence>
<dbReference type="Proteomes" id="UP000006512">
    <property type="component" value="Unassembled WGS sequence"/>
</dbReference>
<reference evidence="2" key="1">
    <citation type="submission" date="2011-03" db="EMBL/GenBank/DDBJ databases">
        <title>Draft genome sequence of Brevundimonas diminuta.</title>
        <authorList>
            <person name="Brown P.J.B."/>
            <person name="Buechlein A."/>
            <person name="Hemmerich C."/>
            <person name="Brun Y.V."/>
        </authorList>
    </citation>
    <scope>NUCLEOTIDE SEQUENCE [LARGE SCALE GENOMIC DNA]</scope>
    <source>
        <strain evidence="2">C19</strain>
    </source>
</reference>
<evidence type="ECO:0000313" key="2">
    <source>
        <dbReference type="Proteomes" id="UP000006512"/>
    </source>
</evidence>
<accession>F4QKC3</accession>
<keyword evidence="2" id="KW-1185">Reference proteome</keyword>